<sequence length="74" mass="8312">MDDIGEAVAARAAILRGPNLSITATSYPFVETLQRSTDRHCRADPSRNFFLPIDRCTYASAMLYRLRASPRYAC</sequence>
<evidence type="ECO:0000313" key="2">
    <source>
        <dbReference type="Proteomes" id="UP001627154"/>
    </source>
</evidence>
<organism evidence="1 2">
    <name type="scientific">Trichogramma kaykai</name>
    <dbReference type="NCBI Taxonomy" id="54128"/>
    <lineage>
        <taxon>Eukaryota</taxon>
        <taxon>Metazoa</taxon>
        <taxon>Ecdysozoa</taxon>
        <taxon>Arthropoda</taxon>
        <taxon>Hexapoda</taxon>
        <taxon>Insecta</taxon>
        <taxon>Pterygota</taxon>
        <taxon>Neoptera</taxon>
        <taxon>Endopterygota</taxon>
        <taxon>Hymenoptera</taxon>
        <taxon>Apocrita</taxon>
        <taxon>Proctotrupomorpha</taxon>
        <taxon>Chalcidoidea</taxon>
        <taxon>Trichogrammatidae</taxon>
        <taxon>Trichogramma</taxon>
    </lineage>
</organism>
<dbReference type="Proteomes" id="UP001627154">
    <property type="component" value="Unassembled WGS sequence"/>
</dbReference>
<evidence type="ECO:0000313" key="1">
    <source>
        <dbReference type="EMBL" id="KAL3399024.1"/>
    </source>
</evidence>
<keyword evidence="2" id="KW-1185">Reference proteome</keyword>
<name>A0ABD2X0X5_9HYME</name>
<dbReference type="AlphaFoldDB" id="A0ABD2X0X5"/>
<dbReference type="EMBL" id="JBJJXI010000058">
    <property type="protein sequence ID" value="KAL3399024.1"/>
    <property type="molecule type" value="Genomic_DNA"/>
</dbReference>
<accession>A0ABD2X0X5</accession>
<proteinExistence type="predicted"/>
<comment type="caution">
    <text evidence="1">The sequence shown here is derived from an EMBL/GenBank/DDBJ whole genome shotgun (WGS) entry which is preliminary data.</text>
</comment>
<gene>
    <name evidence="1" type="ORF">TKK_007267</name>
</gene>
<protein>
    <submittedName>
        <fullName evidence="1">Uncharacterized protein</fullName>
    </submittedName>
</protein>
<reference evidence="1 2" key="1">
    <citation type="journal article" date="2024" name="bioRxiv">
        <title>A reference genome for Trichogramma kaykai: A tiny desert-dwelling parasitoid wasp with competing sex-ratio distorters.</title>
        <authorList>
            <person name="Culotta J."/>
            <person name="Lindsey A.R."/>
        </authorList>
    </citation>
    <scope>NUCLEOTIDE SEQUENCE [LARGE SCALE GENOMIC DNA]</scope>
    <source>
        <strain evidence="1 2">KSX58</strain>
    </source>
</reference>